<evidence type="ECO:0000259" key="1">
    <source>
        <dbReference type="Pfam" id="PF01713"/>
    </source>
</evidence>
<dbReference type="Pfam" id="PF01713">
    <property type="entry name" value="Smr"/>
    <property type="match status" value="1"/>
</dbReference>
<name>A0A1W1ZF29_9BURK</name>
<feature type="domain" description="Smr" evidence="1">
    <location>
        <begin position="42"/>
        <end position="89"/>
    </location>
</feature>
<organism evidence="2 3">
    <name type="scientific">Polynucleobacter kasalickyi</name>
    <dbReference type="NCBI Taxonomy" id="1938817"/>
    <lineage>
        <taxon>Bacteria</taxon>
        <taxon>Pseudomonadati</taxon>
        <taxon>Pseudomonadota</taxon>
        <taxon>Betaproteobacteria</taxon>
        <taxon>Burkholderiales</taxon>
        <taxon>Burkholderiaceae</taxon>
        <taxon>Polynucleobacter</taxon>
    </lineage>
</organism>
<dbReference type="STRING" id="1938817.SAMN06296008_10582"/>
<sequence length="146" mass="16313">MCGNPRQFTLRECPYCGESDFLSDAEARVKAFTINLELGLPTIDEAFSRFEHYLTRLEKTGIRLLKVIHGQGSAGQTGKIKKAFRDAMDYGKWSNAIAEVYYGEALKPGLSGLEEFRKSHPSLVKGITLDMQGNSGITLLILFKDY</sequence>
<evidence type="ECO:0000313" key="2">
    <source>
        <dbReference type="EMBL" id="SMC47125.1"/>
    </source>
</evidence>
<dbReference type="Gene3D" id="3.30.1370.110">
    <property type="match status" value="1"/>
</dbReference>
<evidence type="ECO:0000313" key="3">
    <source>
        <dbReference type="Proteomes" id="UP000192708"/>
    </source>
</evidence>
<dbReference type="Proteomes" id="UP000192708">
    <property type="component" value="Unassembled WGS sequence"/>
</dbReference>
<dbReference type="InterPro" id="IPR036063">
    <property type="entry name" value="Smr_dom_sf"/>
</dbReference>
<reference evidence="2 3" key="1">
    <citation type="submission" date="2017-04" db="EMBL/GenBank/DDBJ databases">
        <authorList>
            <person name="Afonso C.L."/>
            <person name="Miller P.J."/>
            <person name="Scott M.A."/>
            <person name="Spackman E."/>
            <person name="Goraichik I."/>
            <person name="Dimitrov K.M."/>
            <person name="Suarez D.L."/>
            <person name="Swayne D.E."/>
        </authorList>
    </citation>
    <scope>NUCLEOTIDE SEQUENCE [LARGE SCALE GENOMIC DNA]</scope>
    <source>
        <strain evidence="2 3">VK13</strain>
    </source>
</reference>
<gene>
    <name evidence="2" type="ORF">SAMN06296008_10582</name>
</gene>
<keyword evidence="3" id="KW-1185">Reference proteome</keyword>
<dbReference type="SUPFAM" id="SSF160443">
    <property type="entry name" value="SMR domain-like"/>
    <property type="match status" value="1"/>
</dbReference>
<accession>A0A1W1ZF29</accession>
<protein>
    <submittedName>
        <fullName evidence="2">Smr domain-containing protein</fullName>
    </submittedName>
</protein>
<dbReference type="EMBL" id="FWXJ01000005">
    <property type="protein sequence ID" value="SMC47125.1"/>
    <property type="molecule type" value="Genomic_DNA"/>
</dbReference>
<dbReference type="InterPro" id="IPR002625">
    <property type="entry name" value="Smr_dom"/>
</dbReference>
<dbReference type="AlphaFoldDB" id="A0A1W1ZF29"/>
<proteinExistence type="predicted"/>